<feature type="domain" description="ELP1 N-terminal second beta-propeller" evidence="8">
    <location>
        <begin position="403"/>
        <end position="675"/>
    </location>
</feature>
<evidence type="ECO:0000259" key="9">
    <source>
        <dbReference type="Pfam" id="PF23878"/>
    </source>
</evidence>
<evidence type="ECO:0000259" key="11">
    <source>
        <dbReference type="Pfam" id="PF23936"/>
    </source>
</evidence>
<dbReference type="EMBL" id="MVBO01000009">
    <property type="protein sequence ID" value="OZJ05806.1"/>
    <property type="molecule type" value="Genomic_DNA"/>
</dbReference>
<keyword evidence="13" id="KW-1185">Reference proteome</keyword>
<evidence type="ECO:0000256" key="5">
    <source>
        <dbReference type="ARBA" id="ARBA00029535"/>
    </source>
</evidence>
<dbReference type="InterPro" id="IPR056164">
    <property type="entry name" value="Beta-prop_ELP1_1st"/>
</dbReference>
<feature type="domain" description="ELP1 three-helical bundle" evidence="11">
    <location>
        <begin position="1075"/>
        <end position="1246"/>
    </location>
</feature>
<evidence type="ECO:0000259" key="8">
    <source>
        <dbReference type="Pfam" id="PF23797"/>
    </source>
</evidence>
<feature type="domain" description="ELP1 alpha-solenoid" evidence="10">
    <location>
        <begin position="699"/>
        <end position="896"/>
    </location>
</feature>
<keyword evidence="4" id="KW-0819">tRNA processing</keyword>
<comment type="subcellular location">
    <subcellularLocation>
        <location evidence="6">Cytoplasm</location>
    </subcellularLocation>
    <subcellularLocation>
        <location evidence="6">Nucleus</location>
    </subcellularLocation>
</comment>
<keyword evidence="3 6" id="KW-0963">Cytoplasm</keyword>
<proteinExistence type="inferred from homology"/>
<dbReference type="InterPro" id="IPR006849">
    <property type="entry name" value="Elp1"/>
</dbReference>
<dbReference type="GO" id="GO:0002926">
    <property type="term" value="P:tRNA wobble base 5-methoxycarbonylmethyl-2-thiouridinylation"/>
    <property type="evidence" value="ECO:0007669"/>
    <property type="project" value="TreeGrafter"/>
</dbReference>
<dbReference type="Pfam" id="PF04762">
    <property type="entry name" value="Beta-prop_ELP1_1st"/>
    <property type="match status" value="1"/>
</dbReference>
<evidence type="ECO:0000313" key="12">
    <source>
        <dbReference type="EMBL" id="OZJ05806.1"/>
    </source>
</evidence>
<comment type="caution">
    <text evidence="12">The sequence shown here is derived from an EMBL/GenBank/DDBJ whole genome shotgun (WGS) entry which is preliminary data.</text>
</comment>
<feature type="domain" description="ELP1 TPR" evidence="9">
    <location>
        <begin position="904"/>
        <end position="1066"/>
    </location>
</feature>
<keyword evidence="6" id="KW-0539">Nucleus</keyword>
<accession>A0A261Y5A9</accession>
<dbReference type="InterPro" id="IPR056169">
    <property type="entry name" value="HB_ELP1"/>
</dbReference>
<name>A0A261Y5A9_9FUNG</name>
<dbReference type="PANTHER" id="PTHR12747:SF0">
    <property type="entry name" value="ELONGATOR COMPLEX PROTEIN 1"/>
    <property type="match status" value="1"/>
</dbReference>
<dbReference type="PIRSF" id="PIRSF017233">
    <property type="entry name" value="IKAP"/>
    <property type="match status" value="1"/>
</dbReference>
<dbReference type="GO" id="GO:0000049">
    <property type="term" value="F:tRNA binding"/>
    <property type="evidence" value="ECO:0007669"/>
    <property type="project" value="TreeGrafter"/>
</dbReference>
<dbReference type="GO" id="GO:0033588">
    <property type="term" value="C:elongator holoenzyme complex"/>
    <property type="evidence" value="ECO:0007669"/>
    <property type="project" value="InterPro"/>
</dbReference>
<dbReference type="GO" id="GO:0005829">
    <property type="term" value="C:cytosol"/>
    <property type="evidence" value="ECO:0007669"/>
    <property type="project" value="TreeGrafter"/>
</dbReference>
<evidence type="ECO:0000256" key="2">
    <source>
        <dbReference type="ARBA" id="ARBA00006086"/>
    </source>
</evidence>
<dbReference type="Pfam" id="PF23925">
    <property type="entry name" value="A-sol_ELP1"/>
    <property type="match status" value="1"/>
</dbReference>
<evidence type="ECO:0000256" key="3">
    <source>
        <dbReference type="ARBA" id="ARBA00022490"/>
    </source>
</evidence>
<comment type="similarity">
    <text evidence="2 6">Belongs to the ELP1/IKA1 family.</text>
</comment>
<dbReference type="GO" id="GO:0005634">
    <property type="term" value="C:nucleus"/>
    <property type="evidence" value="ECO:0007669"/>
    <property type="project" value="UniProtKB-SubCell"/>
</dbReference>
<organism evidence="12 13">
    <name type="scientific">Bifiguratus adelaidae</name>
    <dbReference type="NCBI Taxonomy" id="1938954"/>
    <lineage>
        <taxon>Eukaryota</taxon>
        <taxon>Fungi</taxon>
        <taxon>Fungi incertae sedis</taxon>
        <taxon>Mucoromycota</taxon>
        <taxon>Mucoromycotina</taxon>
        <taxon>Endogonomycetes</taxon>
        <taxon>Endogonales</taxon>
        <taxon>Endogonales incertae sedis</taxon>
        <taxon>Bifiguratus</taxon>
    </lineage>
</organism>
<comment type="function">
    <text evidence="6">Component of the elongator complex which is required for multiple tRNA modifications, including mcm5U (5-methoxycarbonylmethyl uridine), mcm5s2U (5-methoxycarbonylmethyl-2-thiouridine), and ncm5U (5-carbamoylmethyl uridine). The elongator complex catalyzes formation of carboxymethyluridine in the wobble base at position 34 in tRNAs.</text>
</comment>
<comment type="pathway">
    <text evidence="1">tRNA modification; 5-methoxycarbonylmethyl-2-thiouridine-tRNA biosynthesis.</text>
</comment>
<dbReference type="Proteomes" id="UP000242875">
    <property type="component" value="Unassembled WGS sequence"/>
</dbReference>
<dbReference type="UniPathway" id="UPA00988"/>
<sequence length="1281" mass="145086">MHSLQLLGHEAHELLPVELERTGDAGIAVNTEKNIVYIALYSSSDSAVTLVARDAQTVQEVASFPLELGEVPAQFHRVVDLSYLPDLQALCLVLGNGEIILVYDEVNLNGEKIEHVGSIEAGVQSVSWSPDEELVVMTTGSGTLLQMTKDLNVITEFPIQTTELGEVQSHNVGWGKKETQFHGSEGKAAAQRKLDLSSVGISEDDDQLARVSWIGDGSLYCCSDIDHEQSRRVIHVYNREGTLQSTSEVVDRLEHVLDWRPTGNLIVPTKRLPHRHDVVFLERNGLRHGEFTLREMLEHKVLALKWNSDSTVLAILIARYDAGSQTWTNHLQLWTMNNYYYYLKQEIGGRVNGDQVNQFLWDPEMPLKLHTVSSNGVYSVHQFCNEVFTSKHISSNNAGLVAVVDGQQLLLTPFSYRNIPPPMSSVQLDVGGIACSVAFGPGDSGDGNEFAVLLADGGIKVYDMSNQGFARGDFQERAHIVPSDSMNTCARRQIAFLSAAEILCLEDSPSLEGDRIRLIELSGAGESSHQVTLDTHERILRLYADTNTGHAIVENMHSELFTLRKEREVLILKPLFTLPEICQWLGIIPTVSENEQQICVVALSDRSKLYVNEIQLAHDCTSFFVTKDFLIYTTSTHTARFLPLKCSYEELIKRCLQSTSIVEDVRRVERGSKIVLALHQGTNVILQMPRGNLETISPRPLVLSQVREALDALDFKTAFIVSRKHRVDLNLIYDHNPQAFMANVKLVVEQIADPEYLNLLLSSLRAEDVTRTTYKDNTNPSSSEPTVDNVNKINDICDAVRKVLETKDKRYYMQTILSTYVRKSPPDLESALRLLADLRKQDLSLAEDALKYTIFLCDVDQLYDVALGLYDFNLVLMVAQQSQRDPREYLPFLQELQSLQGDEQRYRIDDHLKRYAKAVEHLSKSGHATFAEVCQYIQKHELYTVGLTLYPAESIERSNILCLYGEHCKEKGEYREAAILFQMGGDKYKAMDAYTSISAWREVFALASQLNLSKDHLSAIAMELVQRLRDKEQYYEAATVAIEYAQDVETALEVLIKGYHWSESIRLCYLHNRQDLLQTHILPGMDDAYEQITDDIKEMGDRFRKQSDRLQELRREKVAKASMDLPVDDALDNVDMMSDTTSMMSAYTRYTQTTTQQSIYSTTSNKTAKMRKKEEKKKARGKKGSIYEEEYIIDSLRRVTGRVLSLQEEVKDYLQTLVTFGQLDRAKSVKTAFQDLMTMVEMRQADIFEPKLLETAPVPEIALRKPEFKKIPWSIAMLNSM</sequence>
<dbReference type="Pfam" id="PF23878">
    <property type="entry name" value="TPR_ELP1"/>
    <property type="match status" value="1"/>
</dbReference>
<evidence type="ECO:0000256" key="6">
    <source>
        <dbReference type="PIRNR" id="PIRNR017233"/>
    </source>
</evidence>
<evidence type="ECO:0000259" key="7">
    <source>
        <dbReference type="Pfam" id="PF04762"/>
    </source>
</evidence>
<dbReference type="Pfam" id="PF23936">
    <property type="entry name" value="HB_ELP1"/>
    <property type="match status" value="1"/>
</dbReference>
<evidence type="ECO:0000256" key="4">
    <source>
        <dbReference type="ARBA" id="ARBA00022694"/>
    </source>
</evidence>
<dbReference type="InterPro" id="IPR056166">
    <property type="entry name" value="TPR_ELP1"/>
</dbReference>
<dbReference type="InterPro" id="IPR056167">
    <property type="entry name" value="A-sol_ELP1"/>
</dbReference>
<reference evidence="12 13" key="1">
    <citation type="journal article" date="2017" name="Mycologia">
        <title>Bifiguratus adelaidae, gen. et sp. nov., a new member of Mucoromycotina in endophytic and soil-dwelling habitats.</title>
        <authorList>
            <person name="Torres-Cruz T.J."/>
            <person name="Billingsley Tobias T.L."/>
            <person name="Almatruk M."/>
            <person name="Hesse C."/>
            <person name="Kuske C.R."/>
            <person name="Desiro A."/>
            <person name="Benucci G.M."/>
            <person name="Bonito G."/>
            <person name="Stajich J.E."/>
            <person name="Dunlap C."/>
            <person name="Arnold A.E."/>
            <person name="Porras-Alfaro A."/>
        </authorList>
    </citation>
    <scope>NUCLEOTIDE SEQUENCE [LARGE SCALE GENOMIC DNA]</scope>
    <source>
        <strain evidence="12 13">AZ0501</strain>
    </source>
</reference>
<dbReference type="InterPro" id="IPR015943">
    <property type="entry name" value="WD40/YVTN_repeat-like_dom_sf"/>
</dbReference>
<protein>
    <recommendedName>
        <fullName evidence="5 6">Elongator complex protein 1</fullName>
    </recommendedName>
</protein>
<evidence type="ECO:0000256" key="1">
    <source>
        <dbReference type="ARBA" id="ARBA00005043"/>
    </source>
</evidence>
<feature type="domain" description="ELP1 first N-terminal beta-propeller" evidence="7">
    <location>
        <begin position="18"/>
        <end position="364"/>
    </location>
</feature>
<gene>
    <name evidence="12" type="ORF">BZG36_00877</name>
</gene>
<dbReference type="PANTHER" id="PTHR12747">
    <property type="entry name" value="ELONGATOR COMPLEX PROTEIN 1"/>
    <property type="match status" value="1"/>
</dbReference>
<evidence type="ECO:0000313" key="13">
    <source>
        <dbReference type="Proteomes" id="UP000242875"/>
    </source>
</evidence>
<dbReference type="Gene3D" id="2.130.10.10">
    <property type="entry name" value="YVTN repeat-like/Quinoprotein amine dehydrogenase"/>
    <property type="match status" value="1"/>
</dbReference>
<evidence type="ECO:0000259" key="10">
    <source>
        <dbReference type="Pfam" id="PF23925"/>
    </source>
</evidence>
<dbReference type="Pfam" id="PF23797">
    <property type="entry name" value="Beta-prop_ELP1_2nd"/>
    <property type="match status" value="1"/>
</dbReference>
<dbReference type="InterPro" id="IPR056165">
    <property type="entry name" value="Beta-prop_ELP1_2nd"/>
</dbReference>
<dbReference type="OrthoDB" id="40048at2759"/>
<dbReference type="SUPFAM" id="SSF82171">
    <property type="entry name" value="DPP6 N-terminal domain-like"/>
    <property type="match status" value="1"/>
</dbReference>